<reference evidence="2" key="1">
    <citation type="journal article" date="2020" name="bioRxiv">
        <title>Whole genome comparisons of ergot fungi reveals the divergence and evolution of species within the genus Claviceps are the result of varying mechanisms driving genome evolution and host range expansion.</title>
        <authorList>
            <person name="Wyka S.A."/>
            <person name="Mondo S.J."/>
            <person name="Liu M."/>
            <person name="Dettman J."/>
            <person name="Nalam V."/>
            <person name="Broders K.D."/>
        </authorList>
    </citation>
    <scope>NUCLEOTIDE SEQUENCE</scope>
    <source>
        <strain evidence="2">CCC 602</strain>
    </source>
</reference>
<name>A0A9P7N4P1_9HYPO</name>
<gene>
    <name evidence="2" type="ORF">E4U43_003468</name>
</gene>
<evidence type="ECO:0000256" key="1">
    <source>
        <dbReference type="SAM" id="SignalP"/>
    </source>
</evidence>
<sequence length="129" mass="13646">MRFSIPITLAAALLTGQTAAECGEDFPPDSGDKTPHLIGTCSETWIGIISGKPARHMKCGQQDNAVLISPARILLNVSPAGRIIRVNCGAPQLPSDARYYHCSANDAGQFPNPCTGDIQAIVIEDLVMA</sequence>
<comment type="caution">
    <text evidence="2">The sequence shown here is derived from an EMBL/GenBank/DDBJ whole genome shotgun (WGS) entry which is preliminary data.</text>
</comment>
<keyword evidence="1" id="KW-0732">Signal</keyword>
<accession>A0A9P7N4P1</accession>
<dbReference type="EMBL" id="SRPW01002350">
    <property type="protein sequence ID" value="KAG5993582.1"/>
    <property type="molecule type" value="Genomic_DNA"/>
</dbReference>
<feature type="chain" id="PRO_5040326019" evidence="1">
    <location>
        <begin position="21"/>
        <end position="129"/>
    </location>
</feature>
<protein>
    <submittedName>
        <fullName evidence="2">Uncharacterized protein</fullName>
    </submittedName>
</protein>
<evidence type="ECO:0000313" key="3">
    <source>
        <dbReference type="Proteomes" id="UP000748025"/>
    </source>
</evidence>
<organism evidence="2 3">
    <name type="scientific">Claviceps pusilla</name>
    <dbReference type="NCBI Taxonomy" id="123648"/>
    <lineage>
        <taxon>Eukaryota</taxon>
        <taxon>Fungi</taxon>
        <taxon>Dikarya</taxon>
        <taxon>Ascomycota</taxon>
        <taxon>Pezizomycotina</taxon>
        <taxon>Sordariomycetes</taxon>
        <taxon>Hypocreomycetidae</taxon>
        <taxon>Hypocreales</taxon>
        <taxon>Clavicipitaceae</taxon>
        <taxon>Claviceps</taxon>
    </lineage>
</organism>
<proteinExistence type="predicted"/>
<keyword evidence="3" id="KW-1185">Reference proteome</keyword>
<feature type="signal peptide" evidence="1">
    <location>
        <begin position="1"/>
        <end position="20"/>
    </location>
</feature>
<evidence type="ECO:0000313" key="2">
    <source>
        <dbReference type="EMBL" id="KAG5993582.1"/>
    </source>
</evidence>
<dbReference type="AlphaFoldDB" id="A0A9P7N4P1"/>
<dbReference type="Proteomes" id="UP000748025">
    <property type="component" value="Unassembled WGS sequence"/>
</dbReference>